<reference evidence="1" key="1">
    <citation type="journal article" date="2014" name="Front. Microbiol.">
        <title>High frequency of phylogenetically diverse reductive dehalogenase-homologous genes in deep subseafloor sedimentary metagenomes.</title>
        <authorList>
            <person name="Kawai M."/>
            <person name="Futagami T."/>
            <person name="Toyoda A."/>
            <person name="Takaki Y."/>
            <person name="Nishi S."/>
            <person name="Hori S."/>
            <person name="Arai W."/>
            <person name="Tsubouchi T."/>
            <person name="Morono Y."/>
            <person name="Uchiyama I."/>
            <person name="Ito T."/>
            <person name="Fujiyama A."/>
            <person name="Inagaki F."/>
            <person name="Takami H."/>
        </authorList>
    </citation>
    <scope>NUCLEOTIDE SEQUENCE</scope>
    <source>
        <strain evidence="1">Expedition CK06-06</strain>
    </source>
</reference>
<accession>X0XE52</accession>
<name>X0XE52_9ZZZZ</name>
<proteinExistence type="predicted"/>
<dbReference type="EMBL" id="BARS01041686">
    <property type="protein sequence ID" value="GAG34928.1"/>
    <property type="molecule type" value="Genomic_DNA"/>
</dbReference>
<organism evidence="1">
    <name type="scientific">marine sediment metagenome</name>
    <dbReference type="NCBI Taxonomy" id="412755"/>
    <lineage>
        <taxon>unclassified sequences</taxon>
        <taxon>metagenomes</taxon>
        <taxon>ecological metagenomes</taxon>
    </lineage>
</organism>
<comment type="caution">
    <text evidence="1">The sequence shown here is derived from an EMBL/GenBank/DDBJ whole genome shotgun (WGS) entry which is preliminary data.</text>
</comment>
<dbReference type="AlphaFoldDB" id="X0XE52"/>
<gene>
    <name evidence="1" type="ORF">S01H1_63356</name>
</gene>
<sequence length="39" mass="4617">MVAFKVGLHIHPGKKIRVWHKDQLLCELPHITKKDKDKQ</sequence>
<feature type="non-terminal residue" evidence="1">
    <location>
        <position position="39"/>
    </location>
</feature>
<protein>
    <submittedName>
        <fullName evidence="1">Uncharacterized protein</fullName>
    </submittedName>
</protein>
<evidence type="ECO:0000313" key="1">
    <source>
        <dbReference type="EMBL" id="GAG34928.1"/>
    </source>
</evidence>